<feature type="region of interest" description="Disordered" evidence="1">
    <location>
        <begin position="1"/>
        <end position="86"/>
    </location>
</feature>
<name>A0ABR2EBX3_9ROSI</name>
<accession>A0ABR2EBX3</accession>
<evidence type="ECO:0000313" key="2">
    <source>
        <dbReference type="EMBL" id="KAK8557614.1"/>
    </source>
</evidence>
<proteinExistence type="predicted"/>
<organism evidence="2 3">
    <name type="scientific">Hibiscus sabdariffa</name>
    <name type="common">roselle</name>
    <dbReference type="NCBI Taxonomy" id="183260"/>
    <lineage>
        <taxon>Eukaryota</taxon>
        <taxon>Viridiplantae</taxon>
        <taxon>Streptophyta</taxon>
        <taxon>Embryophyta</taxon>
        <taxon>Tracheophyta</taxon>
        <taxon>Spermatophyta</taxon>
        <taxon>Magnoliopsida</taxon>
        <taxon>eudicotyledons</taxon>
        <taxon>Gunneridae</taxon>
        <taxon>Pentapetalae</taxon>
        <taxon>rosids</taxon>
        <taxon>malvids</taxon>
        <taxon>Malvales</taxon>
        <taxon>Malvaceae</taxon>
        <taxon>Malvoideae</taxon>
        <taxon>Hibiscus</taxon>
    </lineage>
</organism>
<feature type="compositionally biased region" description="Polar residues" evidence="1">
    <location>
        <begin position="142"/>
        <end position="154"/>
    </location>
</feature>
<evidence type="ECO:0000313" key="3">
    <source>
        <dbReference type="Proteomes" id="UP001472677"/>
    </source>
</evidence>
<comment type="caution">
    <text evidence="2">The sequence shown here is derived from an EMBL/GenBank/DDBJ whole genome shotgun (WGS) entry which is preliminary data.</text>
</comment>
<dbReference type="Proteomes" id="UP001472677">
    <property type="component" value="Unassembled WGS sequence"/>
</dbReference>
<keyword evidence="3" id="KW-1185">Reference proteome</keyword>
<sequence length="411" mass="44260">MNPNSLNGDPDGTTADGFPLSDHDHDNRRPPECVPTILVGQGLERMGVPLEEENSREAKKGRHTEDFSNGREGSDTGEMDTDGSSFDELMESATPILGLSKSADQSAWILGRPMQVLCVILAWLTNSCPKSNPQRAYEGVVNRSSSDSNANATINKEPEDLFGPWMTVDNRQRRAGNRLSGARNKSSTTVVAEGSRFAALEADAPETTPVVVADSVAPLSSRGLADTGLVQPLFNPANHVQPHGVDKNATYLASNPQRKSKASSSIGPYSEVMPMVPGQPVVIVEHRPSKSNMDHRVVTLMEHGHSKAASGIDGSGKSRGFKVRKAKEHSSMGLLIRKPSLAKTISRPVLTDWVDNVHAQLNSIVMHKELTPTGTSKVIINHDGHLEVQSSNPIPRREDGVNDGNVAVSDQ</sequence>
<gene>
    <name evidence="2" type="ORF">V6N12_009843</name>
</gene>
<feature type="region of interest" description="Disordered" evidence="1">
    <location>
        <begin position="388"/>
        <end position="411"/>
    </location>
</feature>
<feature type="compositionally biased region" description="Basic and acidic residues" evidence="1">
    <location>
        <begin position="21"/>
        <end position="31"/>
    </location>
</feature>
<dbReference type="EMBL" id="JBBPBM010000016">
    <property type="protein sequence ID" value="KAK8557614.1"/>
    <property type="molecule type" value="Genomic_DNA"/>
</dbReference>
<feature type="region of interest" description="Disordered" evidence="1">
    <location>
        <begin position="141"/>
        <end position="162"/>
    </location>
</feature>
<reference evidence="2 3" key="1">
    <citation type="journal article" date="2024" name="G3 (Bethesda)">
        <title>Genome assembly of Hibiscus sabdariffa L. provides insights into metabolisms of medicinal natural products.</title>
        <authorList>
            <person name="Kim T."/>
        </authorList>
    </citation>
    <scope>NUCLEOTIDE SEQUENCE [LARGE SCALE GENOMIC DNA]</scope>
    <source>
        <strain evidence="2">TK-2024</strain>
        <tissue evidence="2">Old leaves</tissue>
    </source>
</reference>
<evidence type="ECO:0000256" key="1">
    <source>
        <dbReference type="SAM" id="MobiDB-lite"/>
    </source>
</evidence>
<feature type="compositionally biased region" description="Basic and acidic residues" evidence="1">
    <location>
        <begin position="53"/>
        <end position="74"/>
    </location>
</feature>
<protein>
    <submittedName>
        <fullName evidence="2">Uncharacterized protein</fullName>
    </submittedName>
</protein>